<gene>
    <name evidence="1" type="ORF">FWILDA_LOCUS19754</name>
</gene>
<dbReference type="Proteomes" id="UP001153678">
    <property type="component" value="Unassembled WGS sequence"/>
</dbReference>
<keyword evidence="2" id="KW-1185">Reference proteome</keyword>
<proteinExistence type="predicted"/>
<comment type="caution">
    <text evidence="1">The sequence shown here is derived from an EMBL/GenBank/DDBJ whole genome shotgun (WGS) entry which is preliminary data.</text>
</comment>
<evidence type="ECO:0000313" key="2">
    <source>
        <dbReference type="Proteomes" id="UP001153678"/>
    </source>
</evidence>
<organism evidence="1 2">
    <name type="scientific">Funneliformis geosporum</name>
    <dbReference type="NCBI Taxonomy" id="1117311"/>
    <lineage>
        <taxon>Eukaryota</taxon>
        <taxon>Fungi</taxon>
        <taxon>Fungi incertae sedis</taxon>
        <taxon>Mucoromycota</taxon>
        <taxon>Glomeromycotina</taxon>
        <taxon>Glomeromycetes</taxon>
        <taxon>Glomerales</taxon>
        <taxon>Glomeraceae</taxon>
        <taxon>Funneliformis</taxon>
    </lineage>
</organism>
<reference evidence="1" key="1">
    <citation type="submission" date="2022-08" db="EMBL/GenBank/DDBJ databases">
        <authorList>
            <person name="Kallberg Y."/>
            <person name="Tangrot J."/>
            <person name="Rosling A."/>
        </authorList>
    </citation>
    <scope>NUCLEOTIDE SEQUENCE</scope>
    <source>
        <strain evidence="1">Wild A</strain>
    </source>
</reference>
<dbReference type="EMBL" id="CAMKVN010025513">
    <property type="protein sequence ID" value="CAI2200812.1"/>
    <property type="molecule type" value="Genomic_DNA"/>
</dbReference>
<evidence type="ECO:0000313" key="1">
    <source>
        <dbReference type="EMBL" id="CAI2200812.1"/>
    </source>
</evidence>
<sequence>NEAVEIIRHSKRVFSDFRSKFNKRIASLALEFKNNQLRYEQTTAPSRTDIDEFITQDVAKQILKRYLSGTNID</sequence>
<dbReference type="OrthoDB" id="2427871at2759"/>
<name>A0A9W4TD29_9GLOM</name>
<dbReference type="AlphaFoldDB" id="A0A9W4TD29"/>
<accession>A0A9W4TD29</accession>
<protein>
    <submittedName>
        <fullName evidence="1">12189_t:CDS:1</fullName>
    </submittedName>
</protein>
<feature type="non-terminal residue" evidence="1">
    <location>
        <position position="1"/>
    </location>
</feature>